<evidence type="ECO:0000256" key="5">
    <source>
        <dbReference type="SAM" id="SignalP"/>
    </source>
</evidence>
<dbReference type="InterPro" id="IPR006311">
    <property type="entry name" value="TAT_signal"/>
</dbReference>
<dbReference type="Gene3D" id="1.50.10.100">
    <property type="entry name" value="Chondroitin AC/alginate lyase"/>
    <property type="match status" value="1"/>
</dbReference>
<evidence type="ECO:0000256" key="2">
    <source>
        <dbReference type="ARBA" id="ARBA00022729"/>
    </source>
</evidence>
<evidence type="ECO:0000256" key="4">
    <source>
        <dbReference type="PIRSR" id="PIRSR638970-1"/>
    </source>
</evidence>
<dbReference type="InterPro" id="IPR011013">
    <property type="entry name" value="Gal_mutarotase_sf_dom"/>
</dbReference>
<comment type="caution">
    <text evidence="9">The sequence shown here is derived from an EMBL/GenBank/DDBJ whole genome shotgun (WGS) entry which is preliminary data.</text>
</comment>
<keyword evidence="3 9" id="KW-0456">Lyase</keyword>
<dbReference type="InterPro" id="IPR008929">
    <property type="entry name" value="Chondroitin_lyas"/>
</dbReference>
<name>A0A919CDU8_9ACTN</name>
<evidence type="ECO:0000313" key="10">
    <source>
        <dbReference type="Proteomes" id="UP000638353"/>
    </source>
</evidence>
<evidence type="ECO:0000256" key="1">
    <source>
        <dbReference type="ARBA" id="ARBA00006699"/>
    </source>
</evidence>
<evidence type="ECO:0000259" key="8">
    <source>
        <dbReference type="Pfam" id="PF08124"/>
    </source>
</evidence>
<feature type="chain" id="PRO_5036903794" evidence="5">
    <location>
        <begin position="39"/>
        <end position="812"/>
    </location>
</feature>
<dbReference type="InterPro" id="IPR004103">
    <property type="entry name" value="Lyase_8_C"/>
</dbReference>
<dbReference type="InterPro" id="IPR012970">
    <property type="entry name" value="Lyase_8_alpha_N"/>
</dbReference>
<dbReference type="Pfam" id="PF02884">
    <property type="entry name" value="Lyase_8_C"/>
    <property type="match status" value="1"/>
</dbReference>
<dbReference type="InterPro" id="IPR038970">
    <property type="entry name" value="Lyase_8"/>
</dbReference>
<dbReference type="GO" id="GO:0005975">
    <property type="term" value="P:carbohydrate metabolic process"/>
    <property type="evidence" value="ECO:0007669"/>
    <property type="project" value="InterPro"/>
</dbReference>
<dbReference type="Pfam" id="PF02278">
    <property type="entry name" value="Lyase_8"/>
    <property type="match status" value="1"/>
</dbReference>
<evidence type="ECO:0000259" key="6">
    <source>
        <dbReference type="Pfam" id="PF02278"/>
    </source>
</evidence>
<dbReference type="Proteomes" id="UP000638353">
    <property type="component" value="Unassembled WGS sequence"/>
</dbReference>
<dbReference type="Gene3D" id="2.70.98.10">
    <property type="match status" value="1"/>
</dbReference>
<comment type="similarity">
    <text evidence="1">Belongs to the polysaccharide lyase 8 family.</text>
</comment>
<dbReference type="SUPFAM" id="SSF74650">
    <property type="entry name" value="Galactose mutarotase-like"/>
    <property type="match status" value="1"/>
</dbReference>
<dbReference type="Pfam" id="PF08124">
    <property type="entry name" value="Lyase_8_N"/>
    <property type="match status" value="1"/>
</dbReference>
<dbReference type="SUPFAM" id="SSF49863">
    <property type="entry name" value="Hyaluronate lyase-like, C-terminal domain"/>
    <property type="match status" value="1"/>
</dbReference>
<evidence type="ECO:0000313" key="9">
    <source>
        <dbReference type="EMBL" id="GHD13830.1"/>
    </source>
</evidence>
<organism evidence="9 10">
    <name type="scientific">Streptomyces finlayi</name>
    <dbReference type="NCBI Taxonomy" id="67296"/>
    <lineage>
        <taxon>Bacteria</taxon>
        <taxon>Bacillati</taxon>
        <taxon>Actinomycetota</taxon>
        <taxon>Actinomycetes</taxon>
        <taxon>Kitasatosporales</taxon>
        <taxon>Streptomycetaceae</taxon>
        <taxon>Streptomyces</taxon>
    </lineage>
</organism>
<reference evidence="9" key="2">
    <citation type="submission" date="2020-09" db="EMBL/GenBank/DDBJ databases">
        <authorList>
            <person name="Sun Q."/>
            <person name="Ohkuma M."/>
        </authorList>
    </citation>
    <scope>NUCLEOTIDE SEQUENCE</scope>
    <source>
        <strain evidence="9">JCM 4637</strain>
    </source>
</reference>
<dbReference type="PROSITE" id="PS51318">
    <property type="entry name" value="TAT"/>
    <property type="match status" value="1"/>
</dbReference>
<dbReference type="GO" id="GO:0005576">
    <property type="term" value="C:extracellular region"/>
    <property type="evidence" value="ECO:0007669"/>
    <property type="project" value="InterPro"/>
</dbReference>
<feature type="active site" evidence="4">
    <location>
        <position position="282"/>
    </location>
</feature>
<gene>
    <name evidence="9" type="ORF">GCM10010334_72490</name>
</gene>
<dbReference type="PANTHER" id="PTHR38481:SF1">
    <property type="entry name" value="HYALURONATE LYASE"/>
    <property type="match status" value="1"/>
</dbReference>
<evidence type="ECO:0000259" key="7">
    <source>
        <dbReference type="Pfam" id="PF02884"/>
    </source>
</evidence>
<dbReference type="CDD" id="cd01083">
    <property type="entry name" value="GAG_Lyase"/>
    <property type="match status" value="1"/>
</dbReference>
<dbReference type="InterPro" id="IPR011071">
    <property type="entry name" value="Lyase_8-like_C"/>
</dbReference>
<dbReference type="AlphaFoldDB" id="A0A919CDU8"/>
<sequence>MLPAVSASPMSRRGLLRAAAVGAALAVGPLGTPPAASAAAADVPGALVPKWRALILGSGFTPTAEPFASRLAALGATARDLRSAMARATGSLWPDLPFADPDPDTDPESYTYSGNLQTSYSRLRTLAEAHAQPGTGLTGDTGLRDDILAGLDHLHDEVYHAGQTRYGNWYSWQIGAPQALLDIDVLLHEHLGADRIAQHCAAVDHFVPDSAVAQYTGTSTGANRVDLCRVLALRGVVGSSAAKLALARDALSPVFPYVTNGDGLYADGSFVQHTWVPYAGSYGSVMLGGLSLLFALLEGSAWEVKDGNRQIVFDSVDKAYAPFLFNGLAMDAVSGRAVSRGAKAAVGGVRQDDQLRGQSILACIALLARSASAAEQSRWRGMVKGWISRQYYTPALTAPGLGIAALARLAEVAAGDATAIPEPVGHRLFPGMDRAVHRSAGWAACLSMASRRITYYENGNGENLRGWHSGSGMLYWWGDDFANGQYSDDFWATVDPYRLPGTTASRKPLADAEGGAWGAARPDVRWVGGTTDGTYASVGQYLKGLSSTLLAKKSWFLLDDTVVCLGAGIHARDGATVESVVENRNLGLAGVHAFTVDGRAQPGGLGWSAPLGGARWAHLAGHAGYVFPGGAPASLKALRHARTGAWSDINQGASPDPITRRYLALWFDHGTAPAGDTYAYLLMPGASPAQTAARAADNGWLSLLANTDDHQGVRVPSRGFTGVNFWNPGSVGGITVGAPASVTIREAERTATVCVSGPLRDGATIDLTWDRPVSAVVSLDPTVQLVAAGATLKLRISPGKLGAVHTAVVRPG</sequence>
<dbReference type="GO" id="GO:0016837">
    <property type="term" value="F:carbon-oxygen lyase activity, acting on polysaccharides"/>
    <property type="evidence" value="ECO:0007669"/>
    <property type="project" value="UniProtKB-ARBA"/>
</dbReference>
<feature type="domain" description="Polysaccharide lyase family 8 central" evidence="6">
    <location>
        <begin position="426"/>
        <end position="687"/>
    </location>
</feature>
<feature type="domain" description="Polysaccharide lyase family 8 C-terminal" evidence="7">
    <location>
        <begin position="703"/>
        <end position="765"/>
    </location>
</feature>
<feature type="domain" description="Polysaccharide lyase 8 N-terminal alpha-helical" evidence="8">
    <location>
        <begin position="51"/>
        <end position="384"/>
    </location>
</feature>
<proteinExistence type="inferred from homology"/>
<feature type="active site" evidence="4">
    <location>
        <position position="336"/>
    </location>
</feature>
<feature type="active site" evidence="4">
    <location>
        <position position="273"/>
    </location>
</feature>
<evidence type="ECO:0000256" key="3">
    <source>
        <dbReference type="ARBA" id="ARBA00023239"/>
    </source>
</evidence>
<dbReference type="PANTHER" id="PTHR38481">
    <property type="entry name" value="HYALURONATE LYASE"/>
    <property type="match status" value="1"/>
</dbReference>
<dbReference type="Gene3D" id="2.60.220.10">
    <property type="entry name" value="Polysaccharide lyase family 8-like, C-terminal"/>
    <property type="match status" value="1"/>
</dbReference>
<dbReference type="SUPFAM" id="SSF48230">
    <property type="entry name" value="Chondroitin AC/alginate lyase"/>
    <property type="match status" value="1"/>
</dbReference>
<dbReference type="InterPro" id="IPR003159">
    <property type="entry name" value="Lyase_8_central_dom"/>
</dbReference>
<dbReference type="EMBL" id="BMVC01000020">
    <property type="protein sequence ID" value="GHD13830.1"/>
    <property type="molecule type" value="Genomic_DNA"/>
</dbReference>
<feature type="signal peptide" evidence="5">
    <location>
        <begin position="1"/>
        <end position="38"/>
    </location>
</feature>
<protein>
    <submittedName>
        <fullName evidence="9">Lyase</fullName>
    </submittedName>
</protein>
<reference evidence="9" key="1">
    <citation type="journal article" date="2014" name="Int. J. Syst. Evol. Microbiol.">
        <title>Complete genome sequence of Corynebacterium casei LMG S-19264T (=DSM 44701T), isolated from a smear-ripened cheese.</title>
        <authorList>
            <consortium name="US DOE Joint Genome Institute (JGI-PGF)"/>
            <person name="Walter F."/>
            <person name="Albersmeier A."/>
            <person name="Kalinowski J."/>
            <person name="Ruckert C."/>
        </authorList>
    </citation>
    <scope>NUCLEOTIDE SEQUENCE</scope>
    <source>
        <strain evidence="9">JCM 4637</strain>
    </source>
</reference>
<dbReference type="GO" id="GO:0030246">
    <property type="term" value="F:carbohydrate binding"/>
    <property type="evidence" value="ECO:0007669"/>
    <property type="project" value="InterPro"/>
</dbReference>
<dbReference type="InterPro" id="IPR014718">
    <property type="entry name" value="GH-type_carb-bd"/>
</dbReference>
<keyword evidence="2 5" id="KW-0732">Signal</keyword>
<accession>A0A919CDU8</accession>